<keyword evidence="1 5" id="KW-0489">Methyltransferase</keyword>
<dbReference type="CDD" id="cd02440">
    <property type="entry name" value="AdoMet_MTases"/>
    <property type="match status" value="1"/>
</dbReference>
<feature type="binding site" evidence="5">
    <location>
        <position position="165"/>
    </location>
    <ligand>
        <name>S-adenosyl-L-methionine</name>
        <dbReference type="ChEBI" id="CHEBI:59789"/>
    </ligand>
</feature>
<dbReference type="Pfam" id="PF17827">
    <property type="entry name" value="PrmC_N"/>
    <property type="match status" value="1"/>
</dbReference>
<dbReference type="SUPFAM" id="SSF53335">
    <property type="entry name" value="S-adenosyl-L-methionine-dependent methyltransferases"/>
    <property type="match status" value="1"/>
</dbReference>
<feature type="binding site" evidence="5">
    <location>
        <begin position="115"/>
        <end position="119"/>
    </location>
    <ligand>
        <name>S-adenosyl-L-methionine</name>
        <dbReference type="ChEBI" id="CHEBI:59789"/>
    </ligand>
</feature>
<evidence type="ECO:0000313" key="8">
    <source>
        <dbReference type="EMBL" id="GLR12529.1"/>
    </source>
</evidence>
<evidence type="ECO:0000256" key="5">
    <source>
        <dbReference type="HAMAP-Rule" id="MF_02126"/>
    </source>
</evidence>
<dbReference type="Proteomes" id="UP001156706">
    <property type="component" value="Unassembled WGS sequence"/>
</dbReference>
<dbReference type="GO" id="GO:0008168">
    <property type="term" value="F:methyltransferase activity"/>
    <property type="evidence" value="ECO:0007669"/>
    <property type="project" value="UniProtKB-KW"/>
</dbReference>
<reference evidence="9" key="1">
    <citation type="journal article" date="2019" name="Int. J. Syst. Evol. Microbiol.">
        <title>The Global Catalogue of Microorganisms (GCM) 10K type strain sequencing project: providing services to taxonomists for standard genome sequencing and annotation.</title>
        <authorList>
            <consortium name="The Broad Institute Genomics Platform"/>
            <consortium name="The Broad Institute Genome Sequencing Center for Infectious Disease"/>
            <person name="Wu L."/>
            <person name="Ma J."/>
        </authorList>
    </citation>
    <scope>NUCLEOTIDE SEQUENCE [LARGE SCALE GENOMIC DNA]</scope>
    <source>
        <strain evidence="9">NBRC 110044</strain>
    </source>
</reference>
<comment type="caution">
    <text evidence="8">The sequence shown here is derived from an EMBL/GenBank/DDBJ whole genome shotgun (WGS) entry which is preliminary data.</text>
</comment>
<dbReference type="HAMAP" id="MF_02126">
    <property type="entry name" value="RF_methyltr_PrmC"/>
    <property type="match status" value="1"/>
</dbReference>
<organism evidence="8 9">
    <name type="scientific">Chitinimonas prasina</name>
    <dbReference type="NCBI Taxonomy" id="1434937"/>
    <lineage>
        <taxon>Bacteria</taxon>
        <taxon>Pseudomonadati</taxon>
        <taxon>Pseudomonadota</taxon>
        <taxon>Betaproteobacteria</taxon>
        <taxon>Neisseriales</taxon>
        <taxon>Chitinibacteraceae</taxon>
        <taxon>Chitinimonas</taxon>
    </lineage>
</organism>
<sequence length="273" mass="30024">MSSVASLIMAARQSGMPVLEARLLLEHASGLSRTRQAAWPEAELPPEQAERFHTLLQRRQAGEPVAYLIGLREFFSLDFEVSPAVLIPRPETELLVELALEHIPLDTPSRALDLGTGSGIIPVSLRKHRPMLDMRAVDISADALAVAARNAERHATPIQLMQSDWYGSLGREQFDLIVSNPPYIAHGDRHLAEGDLRFEPRGALTDEADGLAHIRRIIQGAPRHLVHGGWLLFEHGYDQAEPSRALLTAAGFTQVQSWDDLAGIARVTGGRRA</sequence>
<evidence type="ECO:0000256" key="2">
    <source>
        <dbReference type="ARBA" id="ARBA00022679"/>
    </source>
</evidence>
<dbReference type="InterPro" id="IPR040758">
    <property type="entry name" value="PrmC_N"/>
</dbReference>
<dbReference type="Gene3D" id="3.40.50.150">
    <property type="entry name" value="Vaccinia Virus protein VP39"/>
    <property type="match status" value="1"/>
</dbReference>
<dbReference type="InterPro" id="IPR002052">
    <property type="entry name" value="DNA_methylase_N6_adenine_CS"/>
</dbReference>
<evidence type="ECO:0000256" key="3">
    <source>
        <dbReference type="ARBA" id="ARBA00022691"/>
    </source>
</evidence>
<evidence type="ECO:0000259" key="6">
    <source>
        <dbReference type="Pfam" id="PF05175"/>
    </source>
</evidence>
<keyword evidence="3 5" id="KW-0949">S-adenosyl-L-methionine</keyword>
<dbReference type="NCBIfam" id="TIGR03534">
    <property type="entry name" value="RF_mod_PrmC"/>
    <property type="match status" value="1"/>
</dbReference>
<evidence type="ECO:0000259" key="7">
    <source>
        <dbReference type="Pfam" id="PF17827"/>
    </source>
</evidence>
<feature type="binding site" evidence="5">
    <location>
        <position position="180"/>
    </location>
    <ligand>
        <name>S-adenosyl-L-methionine</name>
        <dbReference type="ChEBI" id="CHEBI:59789"/>
    </ligand>
</feature>
<protein>
    <recommendedName>
        <fullName evidence="5">Release factor glutamine methyltransferase</fullName>
        <shortName evidence="5">RF MTase</shortName>
        <ecNumber evidence="5">2.1.1.297</ecNumber>
    </recommendedName>
    <alternativeName>
        <fullName evidence="5">N5-glutamine methyltransferase PrmC</fullName>
    </alternativeName>
    <alternativeName>
        <fullName evidence="5">Protein-(glutamine-N5) MTase PrmC</fullName>
    </alternativeName>
    <alternativeName>
        <fullName evidence="5">Protein-glutamine N-methyltransferase PrmC</fullName>
    </alternativeName>
</protein>
<feature type="binding site" evidence="5">
    <location>
        <begin position="180"/>
        <end position="183"/>
    </location>
    <ligand>
        <name>substrate</name>
    </ligand>
</feature>
<keyword evidence="2 5" id="KW-0808">Transferase</keyword>
<evidence type="ECO:0000313" key="9">
    <source>
        <dbReference type="Proteomes" id="UP001156706"/>
    </source>
</evidence>
<dbReference type="InterPro" id="IPR050320">
    <property type="entry name" value="N5-glutamine_MTase"/>
</dbReference>
<evidence type="ECO:0000256" key="4">
    <source>
        <dbReference type="ARBA" id="ARBA00048391"/>
    </source>
</evidence>
<comment type="function">
    <text evidence="5">Methylates the class 1 translation termination release factors RF1/PrfA and RF2/PrfB on the glutamine residue of the universally conserved GGQ motif.</text>
</comment>
<dbReference type="RefSeq" id="WP_284195650.1">
    <property type="nucleotide sequence ID" value="NZ_BSOG01000001.1"/>
</dbReference>
<dbReference type="GO" id="GO:0032259">
    <property type="term" value="P:methylation"/>
    <property type="evidence" value="ECO:0007669"/>
    <property type="project" value="UniProtKB-KW"/>
</dbReference>
<proteinExistence type="inferred from homology"/>
<comment type="similarity">
    <text evidence="5">Belongs to the protein N5-glutamine methyltransferase family. PrmC subfamily.</text>
</comment>
<feature type="domain" description="Release factor glutamine methyltransferase N-terminal" evidence="7">
    <location>
        <begin position="9"/>
        <end position="70"/>
    </location>
</feature>
<comment type="catalytic activity">
    <reaction evidence="4 5">
        <text>L-glutaminyl-[peptide chain release factor] + S-adenosyl-L-methionine = N(5)-methyl-L-glutaminyl-[peptide chain release factor] + S-adenosyl-L-homocysteine + H(+)</text>
        <dbReference type="Rhea" id="RHEA:42896"/>
        <dbReference type="Rhea" id="RHEA-COMP:10271"/>
        <dbReference type="Rhea" id="RHEA-COMP:10272"/>
        <dbReference type="ChEBI" id="CHEBI:15378"/>
        <dbReference type="ChEBI" id="CHEBI:30011"/>
        <dbReference type="ChEBI" id="CHEBI:57856"/>
        <dbReference type="ChEBI" id="CHEBI:59789"/>
        <dbReference type="ChEBI" id="CHEBI:61891"/>
        <dbReference type="EC" id="2.1.1.297"/>
    </reaction>
</comment>
<dbReference type="PROSITE" id="PS00092">
    <property type="entry name" value="N6_MTASE"/>
    <property type="match status" value="1"/>
</dbReference>
<feature type="domain" description="Methyltransferase small" evidence="6">
    <location>
        <begin position="98"/>
        <end position="188"/>
    </location>
</feature>
<evidence type="ECO:0000256" key="1">
    <source>
        <dbReference type="ARBA" id="ARBA00022603"/>
    </source>
</evidence>
<accession>A0ABQ5YF65</accession>
<name>A0ABQ5YF65_9NEIS</name>
<dbReference type="Pfam" id="PF05175">
    <property type="entry name" value="MTS"/>
    <property type="match status" value="1"/>
</dbReference>
<dbReference type="InterPro" id="IPR029063">
    <property type="entry name" value="SAM-dependent_MTases_sf"/>
</dbReference>
<feature type="binding site" evidence="5">
    <location>
        <position position="138"/>
    </location>
    <ligand>
        <name>S-adenosyl-L-methionine</name>
        <dbReference type="ChEBI" id="CHEBI:59789"/>
    </ligand>
</feature>
<dbReference type="NCBIfam" id="TIGR00536">
    <property type="entry name" value="hemK_fam"/>
    <property type="match status" value="1"/>
</dbReference>
<dbReference type="PANTHER" id="PTHR18895">
    <property type="entry name" value="HEMK METHYLTRANSFERASE"/>
    <property type="match status" value="1"/>
</dbReference>
<dbReference type="InterPro" id="IPR007848">
    <property type="entry name" value="Small_mtfrase_dom"/>
</dbReference>
<dbReference type="InterPro" id="IPR019874">
    <property type="entry name" value="RF_methyltr_PrmC"/>
</dbReference>
<dbReference type="EMBL" id="BSOG01000001">
    <property type="protein sequence ID" value="GLR12529.1"/>
    <property type="molecule type" value="Genomic_DNA"/>
</dbReference>
<dbReference type="PANTHER" id="PTHR18895:SF74">
    <property type="entry name" value="MTRF1L RELEASE FACTOR GLUTAMINE METHYLTRANSFERASE"/>
    <property type="match status" value="1"/>
</dbReference>
<dbReference type="Gene3D" id="1.10.8.10">
    <property type="entry name" value="DNA helicase RuvA subunit, C-terminal domain"/>
    <property type="match status" value="1"/>
</dbReference>
<gene>
    <name evidence="5 8" type="primary">prmC</name>
    <name evidence="8" type="ORF">GCM10007907_13190</name>
</gene>
<dbReference type="InterPro" id="IPR004556">
    <property type="entry name" value="HemK-like"/>
</dbReference>
<keyword evidence="9" id="KW-1185">Reference proteome</keyword>
<dbReference type="EC" id="2.1.1.297" evidence="5"/>